<comment type="caution">
    <text evidence="2">The sequence shown here is derived from an EMBL/GenBank/DDBJ whole genome shotgun (WGS) entry which is preliminary data.</text>
</comment>
<feature type="compositionally biased region" description="Polar residues" evidence="1">
    <location>
        <begin position="99"/>
        <end position="109"/>
    </location>
</feature>
<protein>
    <submittedName>
        <fullName evidence="2">Uncharacterized protein</fullName>
    </submittedName>
</protein>
<evidence type="ECO:0000256" key="1">
    <source>
        <dbReference type="SAM" id="MobiDB-lite"/>
    </source>
</evidence>
<accession>A0A833WA12</accession>
<evidence type="ECO:0000313" key="2">
    <source>
        <dbReference type="EMBL" id="KAF3425578.1"/>
    </source>
</evidence>
<gene>
    <name evidence="2" type="ORF">E2986_10859</name>
</gene>
<dbReference type="EMBL" id="WNWW01000375">
    <property type="protein sequence ID" value="KAF3425578.1"/>
    <property type="molecule type" value="Genomic_DNA"/>
</dbReference>
<proteinExistence type="predicted"/>
<dbReference type="Proteomes" id="UP000655588">
    <property type="component" value="Unassembled WGS sequence"/>
</dbReference>
<evidence type="ECO:0000313" key="3">
    <source>
        <dbReference type="Proteomes" id="UP000655588"/>
    </source>
</evidence>
<organism evidence="2 3">
    <name type="scientific">Frieseomelitta varia</name>
    <dbReference type="NCBI Taxonomy" id="561572"/>
    <lineage>
        <taxon>Eukaryota</taxon>
        <taxon>Metazoa</taxon>
        <taxon>Ecdysozoa</taxon>
        <taxon>Arthropoda</taxon>
        <taxon>Hexapoda</taxon>
        <taxon>Insecta</taxon>
        <taxon>Pterygota</taxon>
        <taxon>Neoptera</taxon>
        <taxon>Endopterygota</taxon>
        <taxon>Hymenoptera</taxon>
        <taxon>Apocrita</taxon>
        <taxon>Aculeata</taxon>
        <taxon>Apoidea</taxon>
        <taxon>Anthophila</taxon>
        <taxon>Apidae</taxon>
        <taxon>Frieseomelitta</taxon>
    </lineage>
</organism>
<name>A0A833WA12_9HYME</name>
<reference evidence="2" key="1">
    <citation type="submission" date="2019-11" db="EMBL/GenBank/DDBJ databases">
        <title>The nuclear and mitochondrial genomes of Frieseomelitta varia - a highly eusocial stingless bee (Meliponini) with a permanently sterile worker caste.</title>
        <authorList>
            <person name="Freitas F.C.P."/>
            <person name="Lourenco A.P."/>
            <person name="Nunes F.M.F."/>
            <person name="Paschoal A.R."/>
            <person name="Abreu F.C.P."/>
            <person name="Barbin F.O."/>
            <person name="Bataglia L."/>
            <person name="Cardoso-Junior C.A.M."/>
            <person name="Cervoni M.S."/>
            <person name="Silva S.R."/>
            <person name="Dalarmi F."/>
            <person name="Del Lama M.A."/>
            <person name="Depintor T.S."/>
            <person name="Ferreira K.M."/>
            <person name="Goria P.S."/>
            <person name="Jaskot M.C."/>
            <person name="Lago D.C."/>
            <person name="Luna-Lucena D."/>
            <person name="Moda L.M."/>
            <person name="Nascimento L."/>
            <person name="Pedrino M."/>
            <person name="Rabico F.O."/>
            <person name="Sanches F.C."/>
            <person name="Santos D.E."/>
            <person name="Santos C.G."/>
            <person name="Vieira J."/>
            <person name="Lopes T.F."/>
            <person name="Barchuk A.R."/>
            <person name="Hartfelder K."/>
            <person name="Simoes Z.L.P."/>
            <person name="Bitondi M.M.G."/>
            <person name="Pinheiro D.G."/>
        </authorList>
    </citation>
    <scope>NUCLEOTIDE SEQUENCE</scope>
    <source>
        <strain evidence="2">USP_RPSP 00005682</strain>
        <tissue evidence="2">Whole individual</tissue>
    </source>
</reference>
<sequence length="401" mass="45930">MYNNLTIVLTIISTSANTYKLLSQSEPEDRTSTELLLYTVYLGSRETFTSHAGLDDDERTHAPMDRHARLSTALPKYVFPTRTSTAEIVDDTYTAITNDTHTSLSSSGPENLFDGTKDPPPSTPTAIDDDDDHDHHKRECYSIRTIRHYRLGQFVVVWAFLAIGDEHHHKDDDDDDDNWLRLVCKQETRQRVRVQLNAEDVVSKDTSLERCTLDKVPAVAVNLFENTDTSWVVNETTTTHFTLEYPRSTLEDLRVGVPERGVHSPKYPPMVVVRTTASIARQIMIMIFFCARQKHNDRLYNAARNVPTTVTNSIMQTTMRIIFCGQKENRHETHERQTMAEHGATAAWSTMDNDQNLNFWCLSSRLCRERGTTSRFVKKTPKPASGQCDVWEIDHCSLFKW</sequence>
<feature type="region of interest" description="Disordered" evidence="1">
    <location>
        <begin position="99"/>
        <end position="134"/>
    </location>
</feature>
<dbReference type="AlphaFoldDB" id="A0A833WA12"/>
<keyword evidence="3" id="KW-1185">Reference proteome</keyword>